<keyword evidence="1" id="KW-0489">Methyltransferase</keyword>
<gene>
    <name evidence="1" type="ORF">F5144DRAFT_492499</name>
</gene>
<dbReference type="Proteomes" id="UP000724584">
    <property type="component" value="Unassembled WGS sequence"/>
</dbReference>
<reference evidence="1 2" key="1">
    <citation type="journal article" date="2021" name="Nat. Commun.">
        <title>Genetic determinants of endophytism in the Arabidopsis root mycobiome.</title>
        <authorList>
            <person name="Mesny F."/>
            <person name="Miyauchi S."/>
            <person name="Thiergart T."/>
            <person name="Pickel B."/>
            <person name="Atanasova L."/>
            <person name="Karlsson M."/>
            <person name="Huettel B."/>
            <person name="Barry K.W."/>
            <person name="Haridas S."/>
            <person name="Chen C."/>
            <person name="Bauer D."/>
            <person name="Andreopoulos W."/>
            <person name="Pangilinan J."/>
            <person name="LaButti K."/>
            <person name="Riley R."/>
            <person name="Lipzen A."/>
            <person name="Clum A."/>
            <person name="Drula E."/>
            <person name="Henrissat B."/>
            <person name="Kohler A."/>
            <person name="Grigoriev I.V."/>
            <person name="Martin F.M."/>
            <person name="Hacquard S."/>
        </authorList>
    </citation>
    <scope>NUCLEOTIDE SEQUENCE [LARGE SCALE GENOMIC DNA]</scope>
    <source>
        <strain evidence="1 2">MPI-SDFR-AT-0079</strain>
    </source>
</reference>
<accession>A0ACB7P1F2</accession>
<name>A0ACB7P1F2_9PEZI</name>
<evidence type="ECO:0000313" key="1">
    <source>
        <dbReference type="EMBL" id="KAH6627795.1"/>
    </source>
</evidence>
<protein>
    <submittedName>
        <fullName evidence="1">Isoprenylcysteine carboxyl methyltransferase family-domain-containing protein</fullName>
    </submittedName>
</protein>
<dbReference type="EMBL" id="JAGIZQ010000005">
    <property type="protein sequence ID" value="KAH6627795.1"/>
    <property type="molecule type" value="Genomic_DNA"/>
</dbReference>
<organism evidence="1 2">
    <name type="scientific">Chaetomium tenue</name>
    <dbReference type="NCBI Taxonomy" id="1854479"/>
    <lineage>
        <taxon>Eukaryota</taxon>
        <taxon>Fungi</taxon>
        <taxon>Dikarya</taxon>
        <taxon>Ascomycota</taxon>
        <taxon>Pezizomycotina</taxon>
        <taxon>Sordariomycetes</taxon>
        <taxon>Sordariomycetidae</taxon>
        <taxon>Sordariales</taxon>
        <taxon>Chaetomiaceae</taxon>
        <taxon>Chaetomium</taxon>
    </lineage>
</organism>
<sequence length="317" mass="35315">MNGPSPRRPWSPESPPSRGSLDLDRTMPTTNTDTENEEELIDADKKNPLNSSSPPSYSEPEDEQEETEAEAEAEDDPIVPYLPHKHKSLAGIAARSFALGITLTTGLIGTLTLLLATASPLWRLPFFLGALSLFHFLEFWTTAAYNTRAAEIASFLLTSNWPAYAIAHTVAALECLLVHALWPGASWTPLGPRLGTAVVAVGLVLVVVGQAVRSVAMIHAGRSFNHLVQNRRREDHVLVTTGVYGVLRHPSYFGFFWWALGTQMVMGNVFSFVGYAAVLWRFFSRRIRHEEAYLVAFFGGEYVDYRRRVRTRIPFVP</sequence>
<evidence type="ECO:0000313" key="2">
    <source>
        <dbReference type="Proteomes" id="UP000724584"/>
    </source>
</evidence>
<comment type="caution">
    <text evidence="1">The sequence shown here is derived from an EMBL/GenBank/DDBJ whole genome shotgun (WGS) entry which is preliminary data.</text>
</comment>
<proteinExistence type="predicted"/>
<keyword evidence="1" id="KW-0808">Transferase</keyword>
<keyword evidence="2" id="KW-1185">Reference proteome</keyword>